<comment type="caution">
    <text evidence="1">The sequence shown here is derived from an EMBL/GenBank/DDBJ whole genome shotgun (WGS) entry which is preliminary data.</text>
</comment>
<dbReference type="Proteomes" id="UP000183687">
    <property type="component" value="Unassembled WGS sequence"/>
</dbReference>
<gene>
    <name evidence="1" type="ORF">SAMN04489746_0154</name>
</gene>
<keyword evidence="1" id="KW-0808">Transferase</keyword>
<dbReference type="RefSeq" id="WP_002563613.1">
    <property type="nucleotide sequence ID" value="NZ_CALJSN010000005.1"/>
</dbReference>
<dbReference type="SUPFAM" id="SSF55874">
    <property type="entry name" value="ATPase domain of HSP90 chaperone/DNA topoisomerase II/histidine kinase"/>
    <property type="match status" value="1"/>
</dbReference>
<accession>A0AB38A4M9</accession>
<dbReference type="Pfam" id="PF13589">
    <property type="entry name" value="HATPase_c_3"/>
    <property type="match status" value="1"/>
</dbReference>
<protein>
    <submittedName>
        <fullName evidence="1">Histidine kinase-, DNA gyrase B-, and HSP90-like ATPase</fullName>
    </submittedName>
</protein>
<sequence length="363" mass="40575">MSTSAQQHNDLLDFVETLSGDKTLRVEENLGEGFVRLRVAEAERRQAKHDIRCSEDVIVEMLRNSRDAGARHIYVATAREKDVRTIVVLDDGRGIPDYMHAKVFDARVTSKLESMHMDRWGVHGRGMALYSIKENSSKACVMSSDVGKGCSIQIVTNISQLSERADQSTWPQIGVDDGGNQSVIRGPHNIVRTCCEFALEERPGVFVYLGSPAEIVATIRARVRPEIDDAKLLFIDRLDALPVLHRLYAAADALDLQKVAQSLGLDISERTAHRILADQIRPQRSVVAQLTHASDATANHEVDLLKDCRGLKLSKDDLDDFSRLLERDFELIANRYYVSLAGQPKIRVSKNRISVSFEIDKGD</sequence>
<evidence type="ECO:0000313" key="1">
    <source>
        <dbReference type="EMBL" id="SEB41910.1"/>
    </source>
</evidence>
<name>A0AB38A4M9_9ACTN</name>
<dbReference type="EMBL" id="FNSH01000001">
    <property type="protein sequence ID" value="SEB41910.1"/>
    <property type="molecule type" value="Genomic_DNA"/>
</dbReference>
<keyword evidence="1" id="KW-0418">Kinase</keyword>
<organism evidence="1 2">
    <name type="scientific">Atopobium minutum</name>
    <dbReference type="NCBI Taxonomy" id="1381"/>
    <lineage>
        <taxon>Bacteria</taxon>
        <taxon>Bacillati</taxon>
        <taxon>Actinomycetota</taxon>
        <taxon>Coriobacteriia</taxon>
        <taxon>Coriobacteriales</taxon>
        <taxon>Atopobiaceae</taxon>
        <taxon>Atopobium</taxon>
    </lineage>
</organism>
<proteinExistence type="predicted"/>
<dbReference type="InterPro" id="IPR036890">
    <property type="entry name" value="HATPase_C_sf"/>
</dbReference>
<dbReference type="GO" id="GO:0016301">
    <property type="term" value="F:kinase activity"/>
    <property type="evidence" value="ECO:0007669"/>
    <property type="project" value="UniProtKB-KW"/>
</dbReference>
<evidence type="ECO:0000313" key="2">
    <source>
        <dbReference type="Proteomes" id="UP000183687"/>
    </source>
</evidence>
<dbReference type="AlphaFoldDB" id="A0AB38A4M9"/>
<reference evidence="1 2" key="1">
    <citation type="submission" date="2016-10" db="EMBL/GenBank/DDBJ databases">
        <authorList>
            <person name="Varghese N."/>
            <person name="Submissions S."/>
        </authorList>
    </citation>
    <scope>NUCLEOTIDE SEQUENCE [LARGE SCALE GENOMIC DNA]</scope>
    <source>
        <strain evidence="1 2">DSM 20586</strain>
    </source>
</reference>
<dbReference type="Gene3D" id="3.30.565.10">
    <property type="entry name" value="Histidine kinase-like ATPase, C-terminal domain"/>
    <property type="match status" value="1"/>
</dbReference>